<keyword evidence="3" id="KW-1185">Reference proteome</keyword>
<gene>
    <name evidence="2" type="ORF">Vbra_12492</name>
</gene>
<name>A0A0G4EN65_VITBC</name>
<accession>A0A0G4EN65</accession>
<proteinExistence type="predicted"/>
<feature type="compositionally biased region" description="Polar residues" evidence="1">
    <location>
        <begin position="296"/>
        <end position="308"/>
    </location>
</feature>
<feature type="compositionally biased region" description="Basic residues" evidence="1">
    <location>
        <begin position="91"/>
        <end position="106"/>
    </location>
</feature>
<feature type="region of interest" description="Disordered" evidence="1">
    <location>
        <begin position="73"/>
        <end position="106"/>
    </location>
</feature>
<dbReference type="EMBL" id="CDMY01000270">
    <property type="protein sequence ID" value="CEL98441.1"/>
    <property type="molecule type" value="Genomic_DNA"/>
</dbReference>
<sequence length="315" mass="33453">MMGYSDVVEACLSKWGSCCINTFISLTVHRTAPPLTSQDDSCLKTSSLAGLCCTTDALLFRVKPIAATDRLNCKNGDCTDPPERPKQPRASFHRKMKSKHHNKAAARRTSFITASHMLDDNNHKQEQQQQTPAASNTAASALTPSPSPHTPRSLKSSPQPFAPSLLSFCSPRSPPCSTPNNTPAAGISTKRLLSASGGGRFGAGDGQGDGSDSDGGSDDSIVAPTPIPSSVPQLVSSRPTVGRDKGVISRGRFVVVEGSEHRICGRGGGSTGVRQAFEDCERDCEEEALSVWQTHQHKGNNIQGNSGALRTMARR</sequence>
<dbReference type="PhylomeDB" id="A0A0G4EN65"/>
<feature type="region of interest" description="Disordered" evidence="1">
    <location>
        <begin position="195"/>
        <end position="243"/>
    </location>
</feature>
<dbReference type="InParanoid" id="A0A0G4EN65"/>
<evidence type="ECO:0000313" key="3">
    <source>
        <dbReference type="Proteomes" id="UP000041254"/>
    </source>
</evidence>
<dbReference type="Proteomes" id="UP000041254">
    <property type="component" value="Unassembled WGS sequence"/>
</dbReference>
<feature type="region of interest" description="Disordered" evidence="1">
    <location>
        <begin position="296"/>
        <end position="315"/>
    </location>
</feature>
<feature type="compositionally biased region" description="Polar residues" evidence="1">
    <location>
        <begin position="127"/>
        <end position="144"/>
    </location>
</feature>
<feature type="region of interest" description="Disordered" evidence="1">
    <location>
        <begin position="122"/>
        <end position="166"/>
    </location>
</feature>
<feature type="compositionally biased region" description="Gly residues" evidence="1">
    <location>
        <begin position="196"/>
        <end position="209"/>
    </location>
</feature>
<dbReference type="AlphaFoldDB" id="A0A0G4EN65"/>
<dbReference type="VEuPathDB" id="CryptoDB:Vbra_12492"/>
<organism evidence="2 3">
    <name type="scientific">Vitrella brassicaformis (strain CCMP3155)</name>
    <dbReference type="NCBI Taxonomy" id="1169540"/>
    <lineage>
        <taxon>Eukaryota</taxon>
        <taxon>Sar</taxon>
        <taxon>Alveolata</taxon>
        <taxon>Colpodellida</taxon>
        <taxon>Vitrellaceae</taxon>
        <taxon>Vitrella</taxon>
    </lineage>
</organism>
<reference evidence="2 3" key="1">
    <citation type="submission" date="2014-11" db="EMBL/GenBank/DDBJ databases">
        <authorList>
            <person name="Zhu J."/>
            <person name="Qi W."/>
            <person name="Song R."/>
        </authorList>
    </citation>
    <scope>NUCLEOTIDE SEQUENCE [LARGE SCALE GENOMIC DNA]</scope>
</reference>
<feature type="compositionally biased region" description="Polar residues" evidence="1">
    <location>
        <begin position="228"/>
        <end position="239"/>
    </location>
</feature>
<evidence type="ECO:0000313" key="2">
    <source>
        <dbReference type="EMBL" id="CEL98441.1"/>
    </source>
</evidence>
<evidence type="ECO:0000256" key="1">
    <source>
        <dbReference type="SAM" id="MobiDB-lite"/>
    </source>
</evidence>
<protein>
    <submittedName>
        <fullName evidence="2">Uncharacterized protein</fullName>
    </submittedName>
</protein>